<organism evidence="2 3">
    <name type="scientific">Verrucomicrobia subdivision 6 bacterium BACL9 MAG-120924-bin69</name>
    <dbReference type="NCBI Taxonomy" id="1655635"/>
    <lineage>
        <taxon>Bacteria</taxon>
        <taxon>Pseudomonadati</taxon>
        <taxon>Verrucomicrobiota</taxon>
        <taxon>Verrucomicrobiia</taxon>
        <taxon>Verrucomicrobiales</taxon>
        <taxon>Verrucomicrobia subdivision 6</taxon>
    </lineage>
</organism>
<comment type="caution">
    <text evidence="2">The sequence shown here is derived from an EMBL/GenBank/DDBJ whole genome shotgun (WGS) entry which is preliminary data.</text>
</comment>
<dbReference type="SUPFAM" id="SSF56925">
    <property type="entry name" value="OMPA-like"/>
    <property type="match status" value="1"/>
</dbReference>
<evidence type="ECO:0000313" key="3">
    <source>
        <dbReference type="Proteomes" id="UP000051220"/>
    </source>
</evidence>
<name>A0A0R2X7V1_9BACT</name>
<sequence>MRPEDIGIVPIGANTPTPAVSTSEPIPLDTTEDSPRSLEDFFGPNEGPVFRTAVGVNLLQPWSTRFGNQSIYSKTIFNPGIRYDLEAGYNVLPQLRLSVEGDFLYNSIHSVVWGNDTRYGTGSLYQIPVLFNATYHYLSQGPFRGYVGGGAGANWMVYQSGTALTEVGTYTSYQWNFAWQFTTGFTYTIQPGLDLDIGYKCLSMPNPNFADFGTSRALFNHTAEIGLAWRF</sequence>
<dbReference type="InterPro" id="IPR011250">
    <property type="entry name" value="OMP/PagP_B-barrel"/>
</dbReference>
<evidence type="ECO:0000313" key="2">
    <source>
        <dbReference type="EMBL" id="KRP32029.1"/>
    </source>
</evidence>
<proteinExistence type="predicted"/>
<feature type="region of interest" description="Disordered" evidence="1">
    <location>
        <begin position="1"/>
        <end position="34"/>
    </location>
</feature>
<protein>
    <submittedName>
        <fullName evidence="2">Uncharacterized protein</fullName>
    </submittedName>
</protein>
<reference evidence="2 3" key="1">
    <citation type="submission" date="2015-10" db="EMBL/GenBank/DDBJ databases">
        <title>Metagenome-Assembled Genomes uncover a global brackish microbiome.</title>
        <authorList>
            <person name="Hugerth L.W."/>
            <person name="Larsson J."/>
            <person name="Alneberg J."/>
            <person name="Lindh M.V."/>
            <person name="Legrand C."/>
            <person name="Pinhassi J."/>
            <person name="Andersson A.F."/>
        </authorList>
    </citation>
    <scope>NUCLEOTIDE SEQUENCE [LARGE SCALE GENOMIC DNA]</scope>
    <source>
        <strain evidence="2">BACL9 MAG-120924-bin69</strain>
    </source>
</reference>
<dbReference type="EMBL" id="LIDN01000333">
    <property type="protein sequence ID" value="KRP32029.1"/>
    <property type="molecule type" value="Genomic_DNA"/>
</dbReference>
<dbReference type="AlphaFoldDB" id="A0A0R2X7V1"/>
<accession>A0A0R2X7V1</accession>
<dbReference type="Proteomes" id="UP000051220">
    <property type="component" value="Unassembled WGS sequence"/>
</dbReference>
<gene>
    <name evidence="2" type="ORF">ABS33_07360</name>
</gene>
<dbReference type="Gene3D" id="2.40.160.20">
    <property type="match status" value="1"/>
</dbReference>
<feature type="compositionally biased region" description="Polar residues" evidence="1">
    <location>
        <begin position="14"/>
        <end position="24"/>
    </location>
</feature>
<evidence type="ECO:0000256" key="1">
    <source>
        <dbReference type="SAM" id="MobiDB-lite"/>
    </source>
</evidence>